<reference evidence="1 2" key="1">
    <citation type="journal article" date="2018" name="Sci. Rep.">
        <title>Genomic signatures of local adaptation to the degree of environmental predictability in rotifers.</title>
        <authorList>
            <person name="Franch-Gras L."/>
            <person name="Hahn C."/>
            <person name="Garcia-Roger E.M."/>
            <person name="Carmona M.J."/>
            <person name="Serra M."/>
            <person name="Gomez A."/>
        </authorList>
    </citation>
    <scope>NUCLEOTIDE SEQUENCE [LARGE SCALE GENOMIC DNA]</scope>
    <source>
        <strain evidence="1">HYR1</strain>
    </source>
</reference>
<evidence type="ECO:0000313" key="1">
    <source>
        <dbReference type="EMBL" id="RNA27271.1"/>
    </source>
</evidence>
<organism evidence="1 2">
    <name type="scientific">Brachionus plicatilis</name>
    <name type="common">Marine rotifer</name>
    <name type="synonym">Brachionus muelleri</name>
    <dbReference type="NCBI Taxonomy" id="10195"/>
    <lineage>
        <taxon>Eukaryota</taxon>
        <taxon>Metazoa</taxon>
        <taxon>Spiralia</taxon>
        <taxon>Gnathifera</taxon>
        <taxon>Rotifera</taxon>
        <taxon>Eurotatoria</taxon>
        <taxon>Monogononta</taxon>
        <taxon>Pseudotrocha</taxon>
        <taxon>Ploima</taxon>
        <taxon>Brachionidae</taxon>
        <taxon>Brachionus</taxon>
    </lineage>
</organism>
<dbReference type="EMBL" id="REGN01002569">
    <property type="protein sequence ID" value="RNA27271.1"/>
    <property type="molecule type" value="Genomic_DNA"/>
</dbReference>
<comment type="caution">
    <text evidence="1">The sequence shown here is derived from an EMBL/GenBank/DDBJ whole genome shotgun (WGS) entry which is preliminary data.</text>
</comment>
<sequence length="119" mass="14064">MGSFKLINIYKIPNIHSNIYFGDSNIIQLFYSFHTSLLPLAKTDLYQFMEVRKKKKALSRIFCSTSFSEKLARTFLTVKLDFITKKSFCAERFEIVLNGYFFVLKRKLKPFINNDKNCH</sequence>
<name>A0A3M7RUM0_BRAPC</name>
<dbReference type="Proteomes" id="UP000276133">
    <property type="component" value="Unassembled WGS sequence"/>
</dbReference>
<gene>
    <name evidence="1" type="ORF">BpHYR1_018626</name>
</gene>
<keyword evidence="2" id="KW-1185">Reference proteome</keyword>
<proteinExistence type="predicted"/>
<evidence type="ECO:0000313" key="2">
    <source>
        <dbReference type="Proteomes" id="UP000276133"/>
    </source>
</evidence>
<accession>A0A3M7RUM0</accession>
<protein>
    <submittedName>
        <fullName evidence="1">Uncharacterized protein</fullName>
    </submittedName>
</protein>
<dbReference type="AlphaFoldDB" id="A0A3M7RUM0"/>